<keyword evidence="3" id="KW-1185">Reference proteome</keyword>
<sequence length="83" mass="9334">MANAKQLVCLIMLMMLFAKSQSRSLHEASFMERKKTPITKGCSPELIQKSQILKASFAEKGRCTNPTYFSERLSPGGPDHIHH</sequence>
<dbReference type="EMBL" id="JBGMDY010000006">
    <property type="protein sequence ID" value="KAL2331645.1"/>
    <property type="molecule type" value="Genomic_DNA"/>
</dbReference>
<evidence type="ECO:0000313" key="3">
    <source>
        <dbReference type="Proteomes" id="UP001603857"/>
    </source>
</evidence>
<proteinExistence type="predicted"/>
<evidence type="ECO:0000256" key="1">
    <source>
        <dbReference type="SAM" id="SignalP"/>
    </source>
</evidence>
<name>A0ABD1M7D2_9FABA</name>
<evidence type="ECO:0000313" key="2">
    <source>
        <dbReference type="EMBL" id="KAL2331645.1"/>
    </source>
</evidence>
<organism evidence="2 3">
    <name type="scientific">Flemingia macrophylla</name>
    <dbReference type="NCBI Taxonomy" id="520843"/>
    <lineage>
        <taxon>Eukaryota</taxon>
        <taxon>Viridiplantae</taxon>
        <taxon>Streptophyta</taxon>
        <taxon>Embryophyta</taxon>
        <taxon>Tracheophyta</taxon>
        <taxon>Spermatophyta</taxon>
        <taxon>Magnoliopsida</taxon>
        <taxon>eudicotyledons</taxon>
        <taxon>Gunneridae</taxon>
        <taxon>Pentapetalae</taxon>
        <taxon>rosids</taxon>
        <taxon>fabids</taxon>
        <taxon>Fabales</taxon>
        <taxon>Fabaceae</taxon>
        <taxon>Papilionoideae</taxon>
        <taxon>50 kb inversion clade</taxon>
        <taxon>NPAAA clade</taxon>
        <taxon>indigoferoid/millettioid clade</taxon>
        <taxon>Phaseoleae</taxon>
        <taxon>Flemingia</taxon>
    </lineage>
</organism>
<accession>A0ABD1M7D2</accession>
<comment type="caution">
    <text evidence="2">The sequence shown here is derived from an EMBL/GenBank/DDBJ whole genome shotgun (WGS) entry which is preliminary data.</text>
</comment>
<reference evidence="2 3" key="1">
    <citation type="submission" date="2024-08" db="EMBL/GenBank/DDBJ databases">
        <title>Insights into the chromosomal genome structure of Flemingia macrophylla.</title>
        <authorList>
            <person name="Ding Y."/>
            <person name="Zhao Y."/>
            <person name="Bi W."/>
            <person name="Wu M."/>
            <person name="Zhao G."/>
            <person name="Gong Y."/>
            <person name="Li W."/>
            <person name="Zhang P."/>
        </authorList>
    </citation>
    <scope>NUCLEOTIDE SEQUENCE [LARGE SCALE GENOMIC DNA]</scope>
    <source>
        <strain evidence="2">DYQJB</strain>
        <tissue evidence="2">Leaf</tissue>
    </source>
</reference>
<keyword evidence="1" id="KW-0732">Signal</keyword>
<protein>
    <submittedName>
        <fullName evidence="2">Uncharacterized protein</fullName>
    </submittedName>
</protein>
<dbReference type="AlphaFoldDB" id="A0ABD1M7D2"/>
<dbReference type="Proteomes" id="UP001603857">
    <property type="component" value="Unassembled WGS sequence"/>
</dbReference>
<feature type="signal peptide" evidence="1">
    <location>
        <begin position="1"/>
        <end position="22"/>
    </location>
</feature>
<gene>
    <name evidence="2" type="ORF">Fmac_019226</name>
</gene>
<feature type="chain" id="PRO_5044887136" evidence="1">
    <location>
        <begin position="23"/>
        <end position="83"/>
    </location>
</feature>